<dbReference type="AlphaFoldDB" id="A0A382IYT9"/>
<dbReference type="Gene3D" id="3.40.190.290">
    <property type="match status" value="1"/>
</dbReference>
<reference evidence="2" key="1">
    <citation type="submission" date="2018-05" db="EMBL/GenBank/DDBJ databases">
        <authorList>
            <person name="Lanie J.A."/>
            <person name="Ng W.-L."/>
            <person name="Kazmierczak K.M."/>
            <person name="Andrzejewski T.M."/>
            <person name="Davidsen T.M."/>
            <person name="Wayne K.J."/>
            <person name="Tettelin H."/>
            <person name="Glass J.I."/>
            <person name="Rusch D."/>
            <person name="Podicherti R."/>
            <person name="Tsui H.-C.T."/>
            <person name="Winkler M.E."/>
        </authorList>
    </citation>
    <scope>NUCLEOTIDE SEQUENCE</scope>
</reference>
<dbReference type="GO" id="GO:0005829">
    <property type="term" value="C:cytosol"/>
    <property type="evidence" value="ECO:0007669"/>
    <property type="project" value="TreeGrafter"/>
</dbReference>
<dbReference type="PANTHER" id="PTHR30419">
    <property type="entry name" value="HTH-TYPE TRANSCRIPTIONAL REGULATOR YBHD"/>
    <property type="match status" value="1"/>
</dbReference>
<dbReference type="Pfam" id="PF03466">
    <property type="entry name" value="LysR_substrate"/>
    <property type="match status" value="1"/>
</dbReference>
<protein>
    <recommendedName>
        <fullName evidence="1">LysR substrate-binding domain-containing protein</fullName>
    </recommendedName>
</protein>
<sequence>EGFRFGAIDAAVIYMLPQILKDYMGDFPQIELFAQVAPSRYLVEDLLMNRSEFAIISLPLAHPKIETLSLVTDEMPLVVGADHALAQRARVRPEELAAEAMILFHEDSVSRKIVDERLAETGVSPRVVMEMRSPEAMRKLVEAGVGVSFLPRMTVAESLELGLLSDVEVAGVRFSREIGVAWRRGRYFGPAIRHLLDAIFRRYDRFDEWVDDRSGVPV</sequence>
<evidence type="ECO:0000259" key="1">
    <source>
        <dbReference type="Pfam" id="PF03466"/>
    </source>
</evidence>
<dbReference type="InterPro" id="IPR005119">
    <property type="entry name" value="LysR_subst-bd"/>
</dbReference>
<name>A0A382IYT9_9ZZZZ</name>
<evidence type="ECO:0000313" key="2">
    <source>
        <dbReference type="EMBL" id="SVC04515.1"/>
    </source>
</evidence>
<accession>A0A382IYT9</accession>
<dbReference type="SUPFAM" id="SSF53850">
    <property type="entry name" value="Periplasmic binding protein-like II"/>
    <property type="match status" value="1"/>
</dbReference>
<proteinExistence type="predicted"/>
<dbReference type="CDD" id="cd05466">
    <property type="entry name" value="PBP2_LTTR_substrate"/>
    <property type="match status" value="1"/>
</dbReference>
<dbReference type="PANTHER" id="PTHR30419:SF8">
    <property type="entry name" value="NITROGEN ASSIMILATION TRANSCRIPTIONAL ACTIVATOR-RELATED"/>
    <property type="match status" value="1"/>
</dbReference>
<dbReference type="EMBL" id="UINC01070395">
    <property type="protein sequence ID" value="SVC04515.1"/>
    <property type="molecule type" value="Genomic_DNA"/>
</dbReference>
<organism evidence="2">
    <name type="scientific">marine metagenome</name>
    <dbReference type="NCBI Taxonomy" id="408172"/>
    <lineage>
        <taxon>unclassified sequences</taxon>
        <taxon>metagenomes</taxon>
        <taxon>ecological metagenomes</taxon>
    </lineage>
</organism>
<dbReference type="InterPro" id="IPR050950">
    <property type="entry name" value="HTH-type_LysR_regulators"/>
</dbReference>
<gene>
    <name evidence="2" type="ORF">METZ01_LOCUS257369</name>
</gene>
<feature type="non-terminal residue" evidence="2">
    <location>
        <position position="1"/>
    </location>
</feature>
<feature type="domain" description="LysR substrate-binding" evidence="1">
    <location>
        <begin position="3"/>
        <end position="199"/>
    </location>
</feature>
<dbReference type="GO" id="GO:0006355">
    <property type="term" value="P:regulation of DNA-templated transcription"/>
    <property type="evidence" value="ECO:0007669"/>
    <property type="project" value="TreeGrafter"/>
</dbReference>